<sequence length="492" mass="54077">MVHYRLNANEPIPNPHVNFITALPMPQQADQEHARQLLRALAAQIKPVMKTHGFVVNSLEEYEYNRVFAGRNWNAGEVVELVLRRENGVFVSTSWLMSTLCHELAHIKHMNHGPAFQALWSRLSKEVRELQERGYYGDGYWSAGTRLADSARVAGDGGEVEELPEFMSYATHISPARRRQPTAGPSNRTGAQTTKKRKAGSRVTAASAFKGDGRALNAHIEDEDDRKVGAGFRKKATRTSSKRAREERAFAAERRMRALQGKGKLQSSPLPKTELADSDDDESDGIEVIRETDQDRRRTMLESMEPSDMDGLKSGTLTDYWRDFILPKSSSSSASASRAESGSKGKQNVVSTASHSANGTRQSPLDELFVARGHSSASSTERGSGVGKRIGNLVMEEVNYRKQEALGLAPIRVARTLGTAPHGSVPRDPMGFGSEKTHSHVPNELLLTEPSSSQHWACLVCTLCPSDNEAEYLACSACGTPRGETAWEGNYA</sequence>
<feature type="compositionally biased region" description="Polar residues" evidence="5">
    <location>
        <begin position="183"/>
        <end position="193"/>
    </location>
</feature>
<feature type="domain" description="RanBP2-type" evidence="6">
    <location>
        <begin position="452"/>
        <end position="484"/>
    </location>
</feature>
<dbReference type="Gene3D" id="3.30.2010.10">
    <property type="entry name" value="Metalloproteases ('zincins'), catalytic domain"/>
    <property type="match status" value="1"/>
</dbReference>
<feature type="compositionally biased region" description="Polar residues" evidence="5">
    <location>
        <begin position="344"/>
        <end position="363"/>
    </location>
</feature>
<evidence type="ECO:0000256" key="5">
    <source>
        <dbReference type="SAM" id="MobiDB-lite"/>
    </source>
</evidence>
<evidence type="ECO:0000256" key="1">
    <source>
        <dbReference type="ARBA" id="ARBA00022723"/>
    </source>
</evidence>
<organism evidence="8 9">
    <name type="scientific">Bondarzewia mesenterica</name>
    <dbReference type="NCBI Taxonomy" id="1095465"/>
    <lineage>
        <taxon>Eukaryota</taxon>
        <taxon>Fungi</taxon>
        <taxon>Dikarya</taxon>
        <taxon>Basidiomycota</taxon>
        <taxon>Agaricomycotina</taxon>
        <taxon>Agaricomycetes</taxon>
        <taxon>Russulales</taxon>
        <taxon>Bondarzewiaceae</taxon>
        <taxon>Bondarzewia</taxon>
    </lineage>
</organism>
<evidence type="ECO:0000313" key="8">
    <source>
        <dbReference type="EMBL" id="THH20719.1"/>
    </source>
</evidence>
<feature type="domain" description="WLM" evidence="7">
    <location>
        <begin position="8"/>
        <end position="257"/>
    </location>
</feature>
<evidence type="ECO:0000259" key="6">
    <source>
        <dbReference type="PROSITE" id="PS50199"/>
    </source>
</evidence>
<dbReference type="PROSITE" id="PS51397">
    <property type="entry name" value="WLM"/>
    <property type="match status" value="1"/>
</dbReference>
<keyword evidence="9" id="KW-1185">Reference proteome</keyword>
<feature type="compositionally biased region" description="Low complexity" evidence="5">
    <location>
        <begin position="331"/>
        <end position="342"/>
    </location>
</feature>
<dbReference type="PANTHER" id="PTHR46622:SF1">
    <property type="entry name" value="DNA-DEPENDENT METALLOPROTEASE WSS1"/>
    <property type="match status" value="1"/>
</dbReference>
<reference evidence="8 9" key="1">
    <citation type="submission" date="2019-02" db="EMBL/GenBank/DDBJ databases">
        <title>Genome sequencing of the rare red list fungi Bondarzewia mesenterica.</title>
        <authorList>
            <person name="Buettner E."/>
            <person name="Kellner H."/>
        </authorList>
    </citation>
    <scope>NUCLEOTIDE SEQUENCE [LARGE SCALE GENOMIC DNA]</scope>
    <source>
        <strain evidence="8 9">DSM 108281</strain>
    </source>
</reference>
<dbReference type="InterPro" id="IPR053000">
    <property type="entry name" value="WSS1-like_metalloprotease"/>
</dbReference>
<dbReference type="GO" id="GO:0008270">
    <property type="term" value="F:zinc ion binding"/>
    <property type="evidence" value="ECO:0007669"/>
    <property type="project" value="UniProtKB-KW"/>
</dbReference>
<comment type="caution">
    <text evidence="8">The sequence shown here is derived from an EMBL/GenBank/DDBJ whole genome shotgun (WGS) entry which is preliminary data.</text>
</comment>
<keyword evidence="3" id="KW-0862">Zinc</keyword>
<dbReference type="PANTHER" id="PTHR46622">
    <property type="entry name" value="DNA-DEPENDENT METALLOPROTEASE WSS1"/>
    <property type="match status" value="1"/>
</dbReference>
<dbReference type="AlphaFoldDB" id="A0A4S4M691"/>
<evidence type="ECO:0000313" key="9">
    <source>
        <dbReference type="Proteomes" id="UP000310158"/>
    </source>
</evidence>
<dbReference type="InterPro" id="IPR013536">
    <property type="entry name" value="WLM_dom"/>
</dbReference>
<dbReference type="InterPro" id="IPR001876">
    <property type="entry name" value="Znf_RanBP2"/>
</dbReference>
<dbReference type="Pfam" id="PF08325">
    <property type="entry name" value="WLM"/>
    <property type="match status" value="1"/>
</dbReference>
<dbReference type="Proteomes" id="UP000310158">
    <property type="component" value="Unassembled WGS sequence"/>
</dbReference>
<evidence type="ECO:0000256" key="2">
    <source>
        <dbReference type="ARBA" id="ARBA00022771"/>
    </source>
</evidence>
<keyword evidence="2 4" id="KW-0863">Zinc-finger</keyword>
<feature type="compositionally biased region" description="Basic residues" evidence="5">
    <location>
        <begin position="232"/>
        <end position="242"/>
    </location>
</feature>
<feature type="compositionally biased region" description="Basic and acidic residues" evidence="5">
    <location>
        <begin position="287"/>
        <end position="297"/>
    </location>
</feature>
<proteinExistence type="predicted"/>
<evidence type="ECO:0000259" key="7">
    <source>
        <dbReference type="PROSITE" id="PS51397"/>
    </source>
</evidence>
<feature type="compositionally biased region" description="Acidic residues" evidence="5">
    <location>
        <begin position="276"/>
        <end position="285"/>
    </location>
</feature>
<feature type="region of interest" description="Disordered" evidence="5">
    <location>
        <begin position="229"/>
        <end position="297"/>
    </location>
</feature>
<dbReference type="PROSITE" id="PS50199">
    <property type="entry name" value="ZF_RANBP2_2"/>
    <property type="match status" value="1"/>
</dbReference>
<dbReference type="GO" id="GO:0005634">
    <property type="term" value="C:nucleus"/>
    <property type="evidence" value="ECO:0007669"/>
    <property type="project" value="TreeGrafter"/>
</dbReference>
<evidence type="ECO:0000256" key="4">
    <source>
        <dbReference type="PROSITE-ProRule" id="PRU00322"/>
    </source>
</evidence>
<accession>A0A4S4M691</accession>
<evidence type="ECO:0008006" key="10">
    <source>
        <dbReference type="Google" id="ProtNLM"/>
    </source>
</evidence>
<dbReference type="GO" id="GO:0006281">
    <property type="term" value="P:DNA repair"/>
    <property type="evidence" value="ECO:0007669"/>
    <property type="project" value="TreeGrafter"/>
</dbReference>
<keyword evidence="1" id="KW-0479">Metal-binding</keyword>
<dbReference type="OrthoDB" id="447842at2759"/>
<dbReference type="GO" id="GO:0008237">
    <property type="term" value="F:metallopeptidase activity"/>
    <property type="evidence" value="ECO:0007669"/>
    <property type="project" value="TreeGrafter"/>
</dbReference>
<name>A0A4S4M691_9AGAM</name>
<feature type="region of interest" description="Disordered" evidence="5">
    <location>
        <begin position="331"/>
        <end position="364"/>
    </location>
</feature>
<evidence type="ECO:0000256" key="3">
    <source>
        <dbReference type="ARBA" id="ARBA00022833"/>
    </source>
</evidence>
<protein>
    <recommendedName>
        <fullName evidence="10">WLM domain-containing protein</fullName>
    </recommendedName>
</protein>
<dbReference type="EMBL" id="SGPL01000015">
    <property type="protein sequence ID" value="THH20719.1"/>
    <property type="molecule type" value="Genomic_DNA"/>
</dbReference>
<gene>
    <name evidence="8" type="ORF">EW146_g661</name>
</gene>
<feature type="region of interest" description="Disordered" evidence="5">
    <location>
        <begin position="174"/>
        <end position="206"/>
    </location>
</feature>
<feature type="compositionally biased region" description="Basic and acidic residues" evidence="5">
    <location>
        <begin position="243"/>
        <end position="256"/>
    </location>
</feature>